<sequence length="124" mass="14629">VDDTFLSWELAEICLNQYAKSCRFSLCHKRVEYDAKRNVRRRTFECSFSSIAVPNKVIDPTQQYQQSSKQHNHPLLNNNMRAKQIYPLLVSKFSDQILLKQDLYNTIKKFRSPLNNHHSDAQNI</sequence>
<accession>A0ACA9MPR3</accession>
<keyword evidence="2" id="KW-1185">Reference proteome</keyword>
<evidence type="ECO:0000313" key="2">
    <source>
        <dbReference type="Proteomes" id="UP000789860"/>
    </source>
</evidence>
<proteinExistence type="predicted"/>
<organism evidence="1 2">
    <name type="scientific">Scutellospora calospora</name>
    <dbReference type="NCBI Taxonomy" id="85575"/>
    <lineage>
        <taxon>Eukaryota</taxon>
        <taxon>Fungi</taxon>
        <taxon>Fungi incertae sedis</taxon>
        <taxon>Mucoromycota</taxon>
        <taxon>Glomeromycotina</taxon>
        <taxon>Glomeromycetes</taxon>
        <taxon>Diversisporales</taxon>
        <taxon>Gigasporaceae</taxon>
        <taxon>Scutellospora</taxon>
    </lineage>
</organism>
<comment type="caution">
    <text evidence="1">The sequence shown here is derived from an EMBL/GenBank/DDBJ whole genome shotgun (WGS) entry which is preliminary data.</text>
</comment>
<dbReference type="Proteomes" id="UP000789860">
    <property type="component" value="Unassembled WGS sequence"/>
</dbReference>
<dbReference type="EMBL" id="CAJVPM010014555">
    <property type="protein sequence ID" value="CAG8601649.1"/>
    <property type="molecule type" value="Genomic_DNA"/>
</dbReference>
<reference evidence="1" key="1">
    <citation type="submission" date="2021-06" db="EMBL/GenBank/DDBJ databases">
        <authorList>
            <person name="Kallberg Y."/>
            <person name="Tangrot J."/>
            <person name="Rosling A."/>
        </authorList>
    </citation>
    <scope>NUCLEOTIDE SEQUENCE</scope>
    <source>
        <strain evidence="1">AU212A</strain>
    </source>
</reference>
<gene>
    <name evidence="1" type="ORF">SCALOS_LOCUS6942</name>
</gene>
<protein>
    <submittedName>
        <fullName evidence="1">11796_t:CDS:1</fullName>
    </submittedName>
</protein>
<feature type="non-terminal residue" evidence="1">
    <location>
        <position position="124"/>
    </location>
</feature>
<evidence type="ECO:0000313" key="1">
    <source>
        <dbReference type="EMBL" id="CAG8601649.1"/>
    </source>
</evidence>
<feature type="non-terminal residue" evidence="1">
    <location>
        <position position="1"/>
    </location>
</feature>
<name>A0ACA9MPR3_9GLOM</name>